<comment type="similarity">
    <text evidence="2">Belongs to the tyrosyl-DNA phosphodiesterase family.</text>
</comment>
<dbReference type="Proteomes" id="UP001194696">
    <property type="component" value="Unassembled WGS sequence"/>
</dbReference>
<feature type="compositionally biased region" description="Low complexity" evidence="9">
    <location>
        <begin position="279"/>
        <end position="309"/>
    </location>
</feature>
<proteinExistence type="inferred from homology"/>
<comment type="subcellular location">
    <subcellularLocation>
        <location evidence="1">Nucleus</location>
    </subcellularLocation>
</comment>
<dbReference type="PANTHER" id="PTHR12415:SF0">
    <property type="entry name" value="TYROSYL-DNA PHOSPHODIESTERASE 1"/>
    <property type="match status" value="1"/>
</dbReference>
<keyword evidence="7" id="KW-0234">DNA repair</keyword>
<evidence type="ECO:0000256" key="1">
    <source>
        <dbReference type="ARBA" id="ARBA00004123"/>
    </source>
</evidence>
<keyword evidence="5" id="KW-0378">Hydrolase</keyword>
<feature type="compositionally biased region" description="Low complexity" evidence="9">
    <location>
        <begin position="154"/>
        <end position="185"/>
    </location>
</feature>
<keyword evidence="6" id="KW-0269">Exonuclease</keyword>
<comment type="caution">
    <text evidence="10">The sequence shown here is derived from an EMBL/GenBank/DDBJ whole genome shotgun (WGS) entry which is preliminary data.</text>
</comment>
<evidence type="ECO:0000256" key="5">
    <source>
        <dbReference type="ARBA" id="ARBA00022801"/>
    </source>
</evidence>
<evidence type="ECO:0000256" key="9">
    <source>
        <dbReference type="SAM" id="MobiDB-lite"/>
    </source>
</evidence>
<evidence type="ECO:0000256" key="4">
    <source>
        <dbReference type="ARBA" id="ARBA00022763"/>
    </source>
</evidence>
<keyword evidence="11" id="KW-1185">Reference proteome</keyword>
<organism evidence="10 11">
    <name type="scientific">Linnemannia gamsii</name>
    <dbReference type="NCBI Taxonomy" id="64522"/>
    <lineage>
        <taxon>Eukaryota</taxon>
        <taxon>Fungi</taxon>
        <taxon>Fungi incertae sedis</taxon>
        <taxon>Mucoromycota</taxon>
        <taxon>Mortierellomycotina</taxon>
        <taxon>Mortierellomycetes</taxon>
        <taxon>Mortierellales</taxon>
        <taxon>Mortierellaceae</taxon>
        <taxon>Linnemannia</taxon>
    </lineage>
</organism>
<name>A0ABQ7JWK0_9FUNG</name>
<feature type="region of interest" description="Disordered" evidence="9">
    <location>
        <begin position="129"/>
        <end position="327"/>
    </location>
</feature>
<dbReference type="PROSITE" id="PS50330">
    <property type="entry name" value="UIM"/>
    <property type="match status" value="1"/>
</dbReference>
<dbReference type="SUPFAM" id="SSF56024">
    <property type="entry name" value="Phospholipase D/nuclease"/>
    <property type="match status" value="2"/>
</dbReference>
<keyword evidence="3" id="KW-0540">Nuclease</keyword>
<dbReference type="InterPro" id="IPR010347">
    <property type="entry name" value="Tdp1"/>
</dbReference>
<dbReference type="CDD" id="cd09123">
    <property type="entry name" value="PLDc_Tdp1_2"/>
    <property type="match status" value="1"/>
</dbReference>
<dbReference type="SMART" id="SM00726">
    <property type="entry name" value="UIM"/>
    <property type="match status" value="2"/>
</dbReference>
<protein>
    <recommendedName>
        <fullName evidence="12">Phospholipase D/nuclease</fullName>
    </recommendedName>
</protein>
<gene>
    <name evidence="10" type="ORF">BGZ96_009266</name>
</gene>
<evidence type="ECO:0000313" key="10">
    <source>
        <dbReference type="EMBL" id="KAG0286674.1"/>
    </source>
</evidence>
<evidence type="ECO:0008006" key="12">
    <source>
        <dbReference type="Google" id="ProtNLM"/>
    </source>
</evidence>
<feature type="compositionally biased region" description="Polar residues" evidence="9">
    <location>
        <begin position="244"/>
        <end position="278"/>
    </location>
</feature>
<accession>A0ABQ7JWK0</accession>
<dbReference type="CDD" id="cd09122">
    <property type="entry name" value="PLDc_Tdp1_1"/>
    <property type="match status" value="1"/>
</dbReference>
<keyword evidence="4" id="KW-0227">DNA damage</keyword>
<keyword evidence="8" id="KW-0539">Nucleus</keyword>
<evidence type="ECO:0000256" key="3">
    <source>
        <dbReference type="ARBA" id="ARBA00022722"/>
    </source>
</evidence>
<dbReference type="Pfam" id="PF06087">
    <property type="entry name" value="Tyr-DNA_phospho"/>
    <property type="match status" value="1"/>
</dbReference>
<evidence type="ECO:0000256" key="2">
    <source>
        <dbReference type="ARBA" id="ARBA00010205"/>
    </source>
</evidence>
<evidence type="ECO:0000256" key="7">
    <source>
        <dbReference type="ARBA" id="ARBA00023204"/>
    </source>
</evidence>
<evidence type="ECO:0000313" key="11">
    <source>
        <dbReference type="Proteomes" id="UP001194696"/>
    </source>
</evidence>
<sequence length="783" mass="87246">MDFSSGEDADIAEAIRLSLLEAANSANNTRAKQQEQQQYQPPPPPPFQQVEAPPAKNIEFIDLTDDPEPEVKAEKMEYRESRNNFDMSLDEEAIDEHLEYVKALSAASQVMRSQESDLERRLWAAANAAGMNGGESGSHEHEDDMDEDFKKALELSLASSSASSANASQLSAQHQSQIQQQPLSAPQVAVVERSVSSPAAIFGMSRAEMEKERQERVKKRALSGGAASTREVSGDREQKRRTLSHPTSPKYNVNGSKTGTSGSSAPPMASTANLSKATSAPISESSPSSARPSLVSSPALLSASMSAPSRPQPPRNHPEVSSLPSTNRAAFEISSSSAEYHAKYHTATFRNTHIAGTVLGKWDVRFEDLVNRNHLKKAILTTMDLEEEWLNAYIPHSIPQCRVKTWKAKHDQVRGYQTIKKALYVHPPLGDFGSFHAKLMVLFYPTFVRIVISSANLVSHDWGQLVNTVYVQDFEILSADSPEQLGEFGSTLLAFLTEMELPDKIIRSVKRIDFRPAKVVLIPSVQGWHRVEACHTYGIARLAKVMQTRTTETQEWDMEYQTSSLGKLTVKFMAEIYRASRGFAPRPRLRVDVDEAVPPIKIVFPTQEHVSNSRLGELGAGTVCLRREYWYSNTFPRIAMHDFELVGRHKGSLMHTKLILAEAAKPKQSLNSRLPLASNDPRKPAGWFYVGSANCTESAWGTMSNKRSGDLQGLCINIRNWELGVVYMIETEEEMEGLNRKYRGSGRGADDEADQTFFGPLPVPYRRPLKRYYAEDDPWSDML</sequence>
<reference evidence="10 11" key="1">
    <citation type="journal article" date="2020" name="Fungal Divers.">
        <title>Resolving the Mortierellaceae phylogeny through synthesis of multi-gene phylogenetics and phylogenomics.</title>
        <authorList>
            <person name="Vandepol N."/>
            <person name="Liber J."/>
            <person name="Desiro A."/>
            <person name="Na H."/>
            <person name="Kennedy M."/>
            <person name="Barry K."/>
            <person name="Grigoriev I.V."/>
            <person name="Miller A.N."/>
            <person name="O'Donnell K."/>
            <person name="Stajich J.E."/>
            <person name="Bonito G."/>
        </authorList>
    </citation>
    <scope>NUCLEOTIDE SEQUENCE [LARGE SCALE GENOMIC DNA]</scope>
    <source>
        <strain evidence="10 11">AD045</strain>
    </source>
</reference>
<dbReference type="EMBL" id="JAAAIM010000554">
    <property type="protein sequence ID" value="KAG0286674.1"/>
    <property type="molecule type" value="Genomic_DNA"/>
</dbReference>
<evidence type="ECO:0000256" key="6">
    <source>
        <dbReference type="ARBA" id="ARBA00022839"/>
    </source>
</evidence>
<dbReference type="InterPro" id="IPR003903">
    <property type="entry name" value="UIM_dom"/>
</dbReference>
<evidence type="ECO:0000256" key="8">
    <source>
        <dbReference type="ARBA" id="ARBA00023242"/>
    </source>
</evidence>
<dbReference type="PANTHER" id="PTHR12415">
    <property type="entry name" value="TYROSYL-DNA PHOSPHODIESTERASE 1"/>
    <property type="match status" value="1"/>
</dbReference>
<feature type="region of interest" description="Disordered" evidence="9">
    <location>
        <begin position="26"/>
        <end position="68"/>
    </location>
</feature>
<dbReference type="Gene3D" id="3.30.870.10">
    <property type="entry name" value="Endonuclease Chain A"/>
    <property type="match status" value="2"/>
</dbReference>
<feature type="compositionally biased region" description="Basic and acidic residues" evidence="9">
    <location>
        <begin position="137"/>
        <end position="153"/>
    </location>
</feature>